<dbReference type="EMBL" id="JACGCM010001193">
    <property type="protein sequence ID" value="KAF6159274.1"/>
    <property type="molecule type" value="Genomic_DNA"/>
</dbReference>
<organism evidence="1 2">
    <name type="scientific">Kingdonia uniflora</name>
    <dbReference type="NCBI Taxonomy" id="39325"/>
    <lineage>
        <taxon>Eukaryota</taxon>
        <taxon>Viridiplantae</taxon>
        <taxon>Streptophyta</taxon>
        <taxon>Embryophyta</taxon>
        <taxon>Tracheophyta</taxon>
        <taxon>Spermatophyta</taxon>
        <taxon>Magnoliopsida</taxon>
        <taxon>Ranunculales</taxon>
        <taxon>Circaeasteraceae</taxon>
        <taxon>Kingdonia</taxon>
    </lineage>
</organism>
<sequence>MGQLGAIRVKEELVAFSEIIRVTCLALLLKVLGWLQTIRLNVRLLSTKLHLPHLIVGLLLG</sequence>
<name>A0A7J7MWR5_9MAGN</name>
<dbReference type="Proteomes" id="UP000541444">
    <property type="component" value="Unassembled WGS sequence"/>
</dbReference>
<evidence type="ECO:0000313" key="2">
    <source>
        <dbReference type="Proteomes" id="UP000541444"/>
    </source>
</evidence>
<evidence type="ECO:0000313" key="1">
    <source>
        <dbReference type="EMBL" id="KAF6159274.1"/>
    </source>
</evidence>
<gene>
    <name evidence="1" type="ORF">GIB67_032045</name>
</gene>
<proteinExistence type="predicted"/>
<keyword evidence="2" id="KW-1185">Reference proteome</keyword>
<protein>
    <submittedName>
        <fullName evidence="1">Uncharacterized protein</fullName>
    </submittedName>
</protein>
<comment type="caution">
    <text evidence="1">The sequence shown here is derived from an EMBL/GenBank/DDBJ whole genome shotgun (WGS) entry which is preliminary data.</text>
</comment>
<reference evidence="1 2" key="1">
    <citation type="journal article" date="2020" name="IScience">
        <title>Genome Sequencing of the Endangered Kingdonia uniflora (Circaeasteraceae, Ranunculales) Reveals Potential Mechanisms of Evolutionary Specialization.</title>
        <authorList>
            <person name="Sun Y."/>
            <person name="Deng T."/>
            <person name="Zhang A."/>
            <person name="Moore M.J."/>
            <person name="Landis J.B."/>
            <person name="Lin N."/>
            <person name="Zhang H."/>
            <person name="Zhang X."/>
            <person name="Huang J."/>
            <person name="Zhang X."/>
            <person name="Sun H."/>
            <person name="Wang H."/>
        </authorList>
    </citation>
    <scope>NUCLEOTIDE SEQUENCE [LARGE SCALE GENOMIC DNA]</scope>
    <source>
        <strain evidence="1">TB1705</strain>
        <tissue evidence="1">Leaf</tissue>
    </source>
</reference>
<accession>A0A7J7MWR5</accession>
<dbReference type="AlphaFoldDB" id="A0A7J7MWR5"/>